<keyword evidence="1" id="KW-0732">Signal</keyword>
<evidence type="ECO:0000313" key="2">
    <source>
        <dbReference type="EMBL" id="MCK8783758.1"/>
    </source>
</evidence>
<dbReference type="InterPro" id="IPR010239">
    <property type="entry name" value="CHP02001"/>
</dbReference>
<organism evidence="2 3">
    <name type="scientific">Roseomonas acroporae</name>
    <dbReference type="NCBI Taxonomy" id="2937791"/>
    <lineage>
        <taxon>Bacteria</taxon>
        <taxon>Pseudomonadati</taxon>
        <taxon>Pseudomonadota</taxon>
        <taxon>Alphaproteobacteria</taxon>
        <taxon>Acetobacterales</taxon>
        <taxon>Roseomonadaceae</taxon>
        <taxon>Roseomonas</taxon>
    </lineage>
</organism>
<gene>
    <name evidence="2" type="ORF">M0638_05100</name>
</gene>
<dbReference type="AlphaFoldDB" id="A0A9X1Y5R3"/>
<feature type="signal peptide" evidence="1">
    <location>
        <begin position="1"/>
        <end position="24"/>
    </location>
</feature>
<dbReference type="Proteomes" id="UP001139516">
    <property type="component" value="Unassembled WGS sequence"/>
</dbReference>
<comment type="caution">
    <text evidence="2">The sequence shown here is derived from an EMBL/GenBank/DDBJ whole genome shotgun (WGS) entry which is preliminary data.</text>
</comment>
<reference evidence="2" key="1">
    <citation type="submission" date="2022-04" db="EMBL/GenBank/DDBJ databases">
        <title>Roseomonas acroporae sp. nov., isolated from coral Acropora digitifera.</title>
        <authorList>
            <person name="Sun H."/>
        </authorList>
    </citation>
    <scope>NUCLEOTIDE SEQUENCE</scope>
    <source>
        <strain evidence="2">NAR14</strain>
    </source>
</reference>
<dbReference type="SUPFAM" id="SSF56935">
    <property type="entry name" value="Porins"/>
    <property type="match status" value="1"/>
</dbReference>
<dbReference type="Pfam" id="PF09694">
    <property type="entry name" value="Gcw_chp"/>
    <property type="match status" value="1"/>
</dbReference>
<sequence length="248" mass="26854">MARWCRRLAGGALATGLAAAPAMAQQEISSLGLTVTTTPAFTSDYIFRGISQTRRNVAGQLTLDVAHSSGFYVGGFISNVSFLGTNARQETDVVAGYRTELAGFNLDAGIVYYAYAGYNRRGGYNLDWLELAVRGSRTFDPVTVTVSGFYTPNFQLQSGNSFYLEGQADVKLPYGFTASGRVGYQWIERNQRFGVPDYLNWSAGLSYDLPAGFTLSAGYYDTNVARRDCAGGQDICGATGIVSLSRKF</sequence>
<evidence type="ECO:0000313" key="3">
    <source>
        <dbReference type="Proteomes" id="UP001139516"/>
    </source>
</evidence>
<feature type="chain" id="PRO_5040761469" evidence="1">
    <location>
        <begin position="25"/>
        <end position="248"/>
    </location>
</feature>
<dbReference type="RefSeq" id="WP_248665877.1">
    <property type="nucleotide sequence ID" value="NZ_JALPRX010000016.1"/>
</dbReference>
<proteinExistence type="predicted"/>
<dbReference type="NCBIfam" id="TIGR02001">
    <property type="entry name" value="gcw_chp"/>
    <property type="match status" value="1"/>
</dbReference>
<accession>A0A9X1Y5R3</accession>
<evidence type="ECO:0000256" key="1">
    <source>
        <dbReference type="SAM" id="SignalP"/>
    </source>
</evidence>
<protein>
    <submittedName>
        <fullName evidence="2">TorF family putative porin</fullName>
    </submittedName>
</protein>
<keyword evidence="3" id="KW-1185">Reference proteome</keyword>
<name>A0A9X1Y5R3_9PROT</name>
<dbReference type="EMBL" id="JALPRX010000016">
    <property type="protein sequence ID" value="MCK8783758.1"/>
    <property type="molecule type" value="Genomic_DNA"/>
</dbReference>